<dbReference type="InterPro" id="IPR000917">
    <property type="entry name" value="Sulfatase_N"/>
</dbReference>
<dbReference type="GO" id="GO:0004065">
    <property type="term" value="F:arylsulfatase activity"/>
    <property type="evidence" value="ECO:0007669"/>
    <property type="project" value="TreeGrafter"/>
</dbReference>
<keyword evidence="2" id="KW-0479">Metal-binding</keyword>
<sequence>MRAFGLYLIILVFSLSCSQKEAAPPPDSKSLPNIVFIFTDDLGYGDLGCFGATDIQTPNIDRIANEGIKFTSFLSASPVCSPSRAGLLTGRMPQRMGINAVFFPESLTGMAPEEITFAEILKDKGYQTAAVGKWHLGHREKYLPLNQGFDSYYGIPYSNDMASVVYFKDNEIDSISVNQRFTTKTYTEKSLEFIDQAAGKPFLLYLAHNMPHVPIYASPEFEGSSDRGLYGDVIQEIDWSVGEILKKLEEKGLMENTMIVFSSDNGPWLVMEDHGGSAGSLREGKQYTFEGGVRVPTVAMWKGKIDPGQVYEEMATQMDWFPTFCKLVGAEIPQDRAIDGKDLSAVLFENGLREGDEFIYYMGADQRAYQKDGWKIKRPFKGFQGAAWMKDVPAHDTLLFHLQNDPGEMNNLAKENPEKLAQMMRAMDLAVERLGPLPPSLVVRGAQDNSHFRYLEEKRGNR</sequence>
<keyword evidence="3" id="KW-0378">Hydrolase</keyword>
<protein>
    <submittedName>
        <fullName evidence="7">Arylsulfatase A related protein</fullName>
    </submittedName>
</protein>
<keyword evidence="4" id="KW-0106">Calcium</keyword>
<dbReference type="EMBL" id="LJXT01000035">
    <property type="protein sequence ID" value="KPQ16962.1"/>
    <property type="molecule type" value="Genomic_DNA"/>
</dbReference>
<organism evidence="7 8">
    <name type="scientific">Algoriphagus marincola HL-49</name>
    <dbReference type="NCBI Taxonomy" id="1305737"/>
    <lineage>
        <taxon>Bacteria</taxon>
        <taxon>Pseudomonadati</taxon>
        <taxon>Bacteroidota</taxon>
        <taxon>Cytophagia</taxon>
        <taxon>Cytophagales</taxon>
        <taxon>Cyclobacteriaceae</taxon>
        <taxon>Algoriphagus</taxon>
    </lineage>
</organism>
<feature type="chain" id="PRO_5006027921" evidence="5">
    <location>
        <begin position="23"/>
        <end position="462"/>
    </location>
</feature>
<dbReference type="AlphaFoldDB" id="A0A0N8KGH6"/>
<dbReference type="Pfam" id="PF00884">
    <property type="entry name" value="Sulfatase"/>
    <property type="match status" value="1"/>
</dbReference>
<keyword evidence="5" id="KW-0732">Signal</keyword>
<evidence type="ECO:0000259" key="6">
    <source>
        <dbReference type="Pfam" id="PF00884"/>
    </source>
</evidence>
<dbReference type="PATRIC" id="fig|1305737.6.peg.2107"/>
<dbReference type="Gene3D" id="3.40.720.10">
    <property type="entry name" value="Alkaline Phosphatase, subunit A"/>
    <property type="match status" value="1"/>
</dbReference>
<dbReference type="InterPro" id="IPR024607">
    <property type="entry name" value="Sulfatase_CS"/>
</dbReference>
<dbReference type="Gene3D" id="3.30.1120.10">
    <property type="match status" value="1"/>
</dbReference>
<evidence type="ECO:0000313" key="7">
    <source>
        <dbReference type="EMBL" id="KPQ16962.1"/>
    </source>
</evidence>
<gene>
    <name evidence="7" type="ORF">HLUCCX10_07305</name>
</gene>
<name>A0A0N8KGH6_9BACT</name>
<reference evidence="7 8" key="1">
    <citation type="submission" date="2015-09" db="EMBL/GenBank/DDBJ databases">
        <title>Identification and resolution of microdiversity through metagenomic sequencing of parallel consortia.</title>
        <authorList>
            <person name="Nelson W.C."/>
            <person name="Romine M.F."/>
            <person name="Lindemann S.R."/>
        </authorList>
    </citation>
    <scope>NUCLEOTIDE SEQUENCE [LARGE SCALE GENOMIC DNA]</scope>
    <source>
        <strain evidence="7">HL-49</strain>
    </source>
</reference>
<evidence type="ECO:0000256" key="4">
    <source>
        <dbReference type="ARBA" id="ARBA00022837"/>
    </source>
</evidence>
<dbReference type="PANTHER" id="PTHR42693:SF53">
    <property type="entry name" value="ENDO-4-O-SULFATASE"/>
    <property type="match status" value="1"/>
</dbReference>
<proteinExistence type="inferred from homology"/>
<dbReference type="GO" id="GO:0046872">
    <property type="term" value="F:metal ion binding"/>
    <property type="evidence" value="ECO:0007669"/>
    <property type="project" value="UniProtKB-KW"/>
</dbReference>
<dbReference type="OrthoDB" id="9764377at2"/>
<dbReference type="PROSITE" id="PS51257">
    <property type="entry name" value="PROKAR_LIPOPROTEIN"/>
    <property type="match status" value="1"/>
</dbReference>
<dbReference type="InterPro" id="IPR017850">
    <property type="entry name" value="Alkaline_phosphatase_core_sf"/>
</dbReference>
<dbReference type="Proteomes" id="UP000050421">
    <property type="component" value="Unassembled WGS sequence"/>
</dbReference>
<comment type="similarity">
    <text evidence="1">Belongs to the sulfatase family.</text>
</comment>
<comment type="caution">
    <text evidence="7">The sequence shown here is derived from an EMBL/GenBank/DDBJ whole genome shotgun (WGS) entry which is preliminary data.</text>
</comment>
<dbReference type="PANTHER" id="PTHR42693">
    <property type="entry name" value="ARYLSULFATASE FAMILY MEMBER"/>
    <property type="match status" value="1"/>
</dbReference>
<dbReference type="eggNOG" id="COG3119">
    <property type="taxonomic scope" value="Bacteria"/>
</dbReference>
<feature type="domain" description="Sulfatase N-terminal" evidence="6">
    <location>
        <begin position="32"/>
        <end position="329"/>
    </location>
</feature>
<evidence type="ECO:0000313" key="8">
    <source>
        <dbReference type="Proteomes" id="UP000050421"/>
    </source>
</evidence>
<evidence type="ECO:0000256" key="2">
    <source>
        <dbReference type="ARBA" id="ARBA00022723"/>
    </source>
</evidence>
<dbReference type="STRING" id="1305737.GCA_000526355_02476"/>
<evidence type="ECO:0000256" key="5">
    <source>
        <dbReference type="SAM" id="SignalP"/>
    </source>
</evidence>
<feature type="signal peptide" evidence="5">
    <location>
        <begin position="1"/>
        <end position="22"/>
    </location>
</feature>
<evidence type="ECO:0000256" key="1">
    <source>
        <dbReference type="ARBA" id="ARBA00008779"/>
    </source>
</evidence>
<accession>A0A0N8KGH6</accession>
<dbReference type="InterPro" id="IPR050738">
    <property type="entry name" value="Sulfatase"/>
</dbReference>
<dbReference type="CDD" id="cd16026">
    <property type="entry name" value="GALNS_like"/>
    <property type="match status" value="1"/>
</dbReference>
<dbReference type="SUPFAM" id="SSF53649">
    <property type="entry name" value="Alkaline phosphatase-like"/>
    <property type="match status" value="1"/>
</dbReference>
<evidence type="ECO:0000256" key="3">
    <source>
        <dbReference type="ARBA" id="ARBA00022801"/>
    </source>
</evidence>
<dbReference type="PROSITE" id="PS00523">
    <property type="entry name" value="SULFATASE_1"/>
    <property type="match status" value="1"/>
</dbReference>
<dbReference type="PROSITE" id="PS00149">
    <property type="entry name" value="SULFATASE_2"/>
    <property type="match status" value="1"/>
</dbReference>